<dbReference type="EMBL" id="FOIN01000004">
    <property type="protein sequence ID" value="SET23877.1"/>
    <property type="molecule type" value="Genomic_DNA"/>
</dbReference>
<keyword evidence="3" id="KW-1185">Reference proteome</keyword>
<dbReference type="InterPro" id="IPR051706">
    <property type="entry name" value="Glycosyltransferase_domain"/>
</dbReference>
<proteinExistence type="predicted"/>
<name>A0A1I0CVN7_9FIRM</name>
<gene>
    <name evidence="2" type="ORF">SAMN04489758_10428</name>
</gene>
<dbReference type="AlphaFoldDB" id="A0A1I0CVN7"/>
<accession>A0A1I0CVN7</accession>
<dbReference type="GO" id="GO:0016020">
    <property type="term" value="C:membrane"/>
    <property type="evidence" value="ECO:0007669"/>
    <property type="project" value="GOC"/>
</dbReference>
<reference evidence="3" key="1">
    <citation type="submission" date="2016-10" db="EMBL/GenBank/DDBJ databases">
        <authorList>
            <person name="Varghese N."/>
            <person name="Submissions S."/>
        </authorList>
    </citation>
    <scope>NUCLEOTIDE SEQUENCE [LARGE SCALE GENOMIC DNA]</scope>
    <source>
        <strain evidence="3">DSM 1551</strain>
    </source>
</reference>
<dbReference type="SUPFAM" id="SSF53448">
    <property type="entry name" value="Nucleotide-diphospho-sugar transferases"/>
    <property type="match status" value="1"/>
</dbReference>
<dbReference type="InterPro" id="IPR029044">
    <property type="entry name" value="Nucleotide-diphossugar_trans"/>
</dbReference>
<dbReference type="InterPro" id="IPR007577">
    <property type="entry name" value="GlycoTrfase_DXD_sugar-bd_CS"/>
</dbReference>
<sequence>MIPKIIHYCWFGNKEKPKKVQECINSWYLKLPDYQIIEWNETNFDINILKYTKDAYEAGKYAFVSDVARVKALYEIGGIYLDTDVMVYKDFDEILCHKCVLGFEQDYYVATSFMACQKGFILMKDFYDLYINHMFYDDNGNIISGTNVTKLTNLLLKKGLIKNNEYQILDNNIIIYPQEYFSPYDYGYCIRKNTDNTICEHLFLVSWLPWHVKVKKIIKKILVKLIGNKNSEKLFYKKEK</sequence>
<dbReference type="Gene3D" id="3.90.550.20">
    <property type="match status" value="1"/>
</dbReference>
<keyword evidence="1 2" id="KW-0808">Transferase</keyword>
<dbReference type="RefSeq" id="WP_092352378.1">
    <property type="nucleotide sequence ID" value="NZ_CANSQN010000010.1"/>
</dbReference>
<evidence type="ECO:0000256" key="1">
    <source>
        <dbReference type="ARBA" id="ARBA00022679"/>
    </source>
</evidence>
<dbReference type="PANTHER" id="PTHR32385">
    <property type="entry name" value="MANNOSYL PHOSPHORYLINOSITOL CERAMIDE SYNTHASE"/>
    <property type="match status" value="1"/>
</dbReference>
<organism evidence="2 3">
    <name type="scientific">Thomasclavelia cocleata</name>
    <dbReference type="NCBI Taxonomy" id="69824"/>
    <lineage>
        <taxon>Bacteria</taxon>
        <taxon>Bacillati</taxon>
        <taxon>Bacillota</taxon>
        <taxon>Erysipelotrichia</taxon>
        <taxon>Erysipelotrichales</taxon>
        <taxon>Coprobacillaceae</taxon>
        <taxon>Thomasclavelia</taxon>
    </lineage>
</organism>
<dbReference type="PANTHER" id="PTHR32385:SF15">
    <property type="entry name" value="INOSITOL PHOSPHOCERAMIDE MANNOSYLTRANSFERASE 1"/>
    <property type="match status" value="1"/>
</dbReference>
<evidence type="ECO:0000313" key="3">
    <source>
        <dbReference type="Proteomes" id="UP000198558"/>
    </source>
</evidence>
<dbReference type="OrthoDB" id="9802987at2"/>
<dbReference type="Pfam" id="PF04488">
    <property type="entry name" value="Gly_transf_sug"/>
    <property type="match status" value="1"/>
</dbReference>
<dbReference type="Proteomes" id="UP000198558">
    <property type="component" value="Unassembled WGS sequence"/>
</dbReference>
<dbReference type="GO" id="GO:0000030">
    <property type="term" value="F:mannosyltransferase activity"/>
    <property type="evidence" value="ECO:0007669"/>
    <property type="project" value="TreeGrafter"/>
</dbReference>
<dbReference type="GO" id="GO:0051999">
    <property type="term" value="P:mannosyl-inositol phosphorylceramide biosynthetic process"/>
    <property type="evidence" value="ECO:0007669"/>
    <property type="project" value="TreeGrafter"/>
</dbReference>
<protein>
    <submittedName>
        <fullName evidence="2">Glycosyltransferase sugar-binding region containing DXD motif-containing protein</fullName>
    </submittedName>
</protein>
<evidence type="ECO:0000313" key="2">
    <source>
        <dbReference type="EMBL" id="SET23877.1"/>
    </source>
</evidence>
<dbReference type="GeneID" id="78287647"/>